<protein>
    <submittedName>
        <fullName evidence="3">Uncharacterized protein</fullName>
    </submittedName>
</protein>
<keyword evidence="2" id="KW-1185">Reference proteome</keyword>
<accession>A0A915KMS6</accession>
<sequence>MHFTPQDVRVLLDRPPTIAIERQEAGPANPNPVADGPLQQNIKRSPPRVRLARPKWDVVTPKIRPNLNKVDPETKQQ</sequence>
<name>A0A915KMS6_ROMCU</name>
<evidence type="ECO:0000313" key="3">
    <source>
        <dbReference type="WBParaSite" id="nRc.2.0.1.t39754-RA"/>
    </source>
</evidence>
<dbReference type="Proteomes" id="UP000887565">
    <property type="component" value="Unplaced"/>
</dbReference>
<dbReference type="WBParaSite" id="nRc.2.0.1.t39754-RA">
    <property type="protein sequence ID" value="nRc.2.0.1.t39754-RA"/>
    <property type="gene ID" value="nRc.2.0.1.g39754"/>
</dbReference>
<organism evidence="2 3">
    <name type="scientific">Romanomermis culicivorax</name>
    <name type="common">Nematode worm</name>
    <dbReference type="NCBI Taxonomy" id="13658"/>
    <lineage>
        <taxon>Eukaryota</taxon>
        <taxon>Metazoa</taxon>
        <taxon>Ecdysozoa</taxon>
        <taxon>Nematoda</taxon>
        <taxon>Enoplea</taxon>
        <taxon>Dorylaimia</taxon>
        <taxon>Mermithida</taxon>
        <taxon>Mermithoidea</taxon>
        <taxon>Mermithidae</taxon>
        <taxon>Romanomermis</taxon>
    </lineage>
</organism>
<evidence type="ECO:0000256" key="1">
    <source>
        <dbReference type="SAM" id="MobiDB-lite"/>
    </source>
</evidence>
<dbReference type="AlphaFoldDB" id="A0A915KMS6"/>
<feature type="region of interest" description="Disordered" evidence="1">
    <location>
        <begin position="22"/>
        <end position="50"/>
    </location>
</feature>
<reference evidence="3" key="1">
    <citation type="submission" date="2022-11" db="UniProtKB">
        <authorList>
            <consortium name="WormBaseParasite"/>
        </authorList>
    </citation>
    <scope>IDENTIFICATION</scope>
</reference>
<proteinExistence type="predicted"/>
<evidence type="ECO:0000313" key="2">
    <source>
        <dbReference type="Proteomes" id="UP000887565"/>
    </source>
</evidence>